<dbReference type="AlphaFoldDB" id="A0A1Y1IHX3"/>
<organism evidence="2 3">
    <name type="scientific">Klebsormidium nitens</name>
    <name type="common">Green alga</name>
    <name type="synonym">Ulothrix nitens</name>
    <dbReference type="NCBI Taxonomy" id="105231"/>
    <lineage>
        <taxon>Eukaryota</taxon>
        <taxon>Viridiplantae</taxon>
        <taxon>Streptophyta</taxon>
        <taxon>Klebsormidiophyceae</taxon>
        <taxon>Klebsormidiales</taxon>
        <taxon>Klebsormidiaceae</taxon>
        <taxon>Klebsormidium</taxon>
    </lineage>
</organism>
<accession>A0A1Y1IHX3</accession>
<proteinExistence type="predicted"/>
<feature type="compositionally biased region" description="Basic and acidic residues" evidence="1">
    <location>
        <begin position="279"/>
        <end position="292"/>
    </location>
</feature>
<feature type="region of interest" description="Disordered" evidence="1">
    <location>
        <begin position="1"/>
        <end position="26"/>
    </location>
</feature>
<feature type="compositionally biased region" description="Gly residues" evidence="1">
    <location>
        <begin position="440"/>
        <end position="450"/>
    </location>
</feature>
<feature type="compositionally biased region" description="Low complexity" evidence="1">
    <location>
        <begin position="245"/>
        <end position="256"/>
    </location>
</feature>
<feature type="region of interest" description="Disordered" evidence="1">
    <location>
        <begin position="38"/>
        <end position="69"/>
    </location>
</feature>
<feature type="compositionally biased region" description="Basic and acidic residues" evidence="1">
    <location>
        <begin position="188"/>
        <end position="203"/>
    </location>
</feature>
<feature type="compositionally biased region" description="Gly residues" evidence="1">
    <location>
        <begin position="463"/>
        <end position="473"/>
    </location>
</feature>
<dbReference type="EMBL" id="DF237594">
    <property type="protein sequence ID" value="GAQ90480.1"/>
    <property type="molecule type" value="Genomic_DNA"/>
</dbReference>
<sequence>METGKSVRALAGRVPPQGKPVLSLHAAGSERGVLVGLRLERSARGSSSKKNGSGDDSSEEAKREAKSERVADKGWVWYNAGFQESGGVEEVEADDRGVSIGAAGNSAEEGIPAVPEDTGEADAKEIAHILQGVSPLAEALETDELVNGTGESVLGPEAEVSSRFLGANGSSKPGAGTMGKGSKVTSDTAHEKCKLDRAAKSADDGAAEPNAIGAAEQPGLDTAVHEELVEETPAEAKPAEGSRRTGQSGSFTGQSGLCNEDLADMEWTHGPSYAELNSEDGRRDSAWDREMADIDASMYTELPPKDDEQPVRGASRNAAVGGVTRGGKQEGAREMPIPAGGASAGENKSGLVKPSAARAGTVGRLMVGVTKKGAEGARGSGIGRFRSTAKATEGGASVGGTRPVSGKEAAEAGSVAGRGKPGPVKKTAGTEAAAEDKKGPGGTQGGGKGVGKPPKGAERGPSASGGNGPVWKA</sequence>
<name>A0A1Y1IHX3_KLENI</name>
<evidence type="ECO:0000313" key="3">
    <source>
        <dbReference type="Proteomes" id="UP000054558"/>
    </source>
</evidence>
<dbReference type="OMA" id="CGGRHIV"/>
<gene>
    <name evidence="2" type="ORF">KFL_006450010</name>
</gene>
<evidence type="ECO:0000256" key="1">
    <source>
        <dbReference type="SAM" id="MobiDB-lite"/>
    </source>
</evidence>
<feature type="region of interest" description="Disordered" evidence="1">
    <location>
        <begin position="164"/>
        <end position="473"/>
    </location>
</feature>
<feature type="compositionally biased region" description="Low complexity" evidence="1">
    <location>
        <begin position="45"/>
        <end position="55"/>
    </location>
</feature>
<dbReference type="Proteomes" id="UP000054558">
    <property type="component" value="Unassembled WGS sequence"/>
</dbReference>
<feature type="compositionally biased region" description="Basic and acidic residues" evidence="1">
    <location>
        <begin position="59"/>
        <end position="69"/>
    </location>
</feature>
<keyword evidence="3" id="KW-1185">Reference proteome</keyword>
<protein>
    <submittedName>
        <fullName evidence="2">Uncharacterized protein</fullName>
    </submittedName>
</protein>
<evidence type="ECO:0000313" key="2">
    <source>
        <dbReference type="EMBL" id="GAQ90480.1"/>
    </source>
</evidence>
<reference evidence="2 3" key="1">
    <citation type="journal article" date="2014" name="Nat. Commun.">
        <title>Klebsormidium flaccidum genome reveals primary factors for plant terrestrial adaptation.</title>
        <authorList>
            <person name="Hori K."/>
            <person name="Maruyama F."/>
            <person name="Fujisawa T."/>
            <person name="Togashi T."/>
            <person name="Yamamoto N."/>
            <person name="Seo M."/>
            <person name="Sato S."/>
            <person name="Yamada T."/>
            <person name="Mori H."/>
            <person name="Tajima N."/>
            <person name="Moriyama T."/>
            <person name="Ikeuchi M."/>
            <person name="Watanabe M."/>
            <person name="Wada H."/>
            <person name="Kobayashi K."/>
            <person name="Saito M."/>
            <person name="Masuda T."/>
            <person name="Sasaki-Sekimoto Y."/>
            <person name="Mashiguchi K."/>
            <person name="Awai K."/>
            <person name="Shimojima M."/>
            <person name="Masuda S."/>
            <person name="Iwai M."/>
            <person name="Nobusawa T."/>
            <person name="Narise T."/>
            <person name="Kondo S."/>
            <person name="Saito H."/>
            <person name="Sato R."/>
            <person name="Murakawa M."/>
            <person name="Ihara Y."/>
            <person name="Oshima-Yamada Y."/>
            <person name="Ohtaka K."/>
            <person name="Satoh M."/>
            <person name="Sonobe K."/>
            <person name="Ishii M."/>
            <person name="Ohtani R."/>
            <person name="Kanamori-Sato M."/>
            <person name="Honoki R."/>
            <person name="Miyazaki D."/>
            <person name="Mochizuki H."/>
            <person name="Umetsu J."/>
            <person name="Higashi K."/>
            <person name="Shibata D."/>
            <person name="Kamiya Y."/>
            <person name="Sato N."/>
            <person name="Nakamura Y."/>
            <person name="Tabata S."/>
            <person name="Ida S."/>
            <person name="Kurokawa K."/>
            <person name="Ohta H."/>
        </authorList>
    </citation>
    <scope>NUCLEOTIDE SEQUENCE [LARGE SCALE GENOMIC DNA]</scope>
    <source>
        <strain evidence="2 3">NIES-2285</strain>
    </source>
</reference>